<organism evidence="1 2">
    <name type="scientific">Equus asinus</name>
    <name type="common">Donkey</name>
    <name type="synonym">Equus africanus asinus</name>
    <dbReference type="NCBI Taxonomy" id="9793"/>
    <lineage>
        <taxon>Eukaryota</taxon>
        <taxon>Metazoa</taxon>
        <taxon>Chordata</taxon>
        <taxon>Craniata</taxon>
        <taxon>Vertebrata</taxon>
        <taxon>Euteleostomi</taxon>
        <taxon>Mammalia</taxon>
        <taxon>Eutheria</taxon>
        <taxon>Laurasiatheria</taxon>
        <taxon>Perissodactyla</taxon>
        <taxon>Equidae</taxon>
        <taxon>Equus</taxon>
    </lineage>
</organism>
<dbReference type="GeneTree" id="ENSGT01140000285788"/>
<dbReference type="AlphaFoldDB" id="A0A8C4LY63"/>
<dbReference type="Proteomes" id="UP000694387">
    <property type="component" value="Chromosome 20"/>
</dbReference>
<sequence length="65" mass="7337">GTASAVTVKESQVTKVFSKKVRTSTQEEIEKRRKPILFCLSDDKRQIIVEEAKQVAHDCIYILGS</sequence>
<dbReference type="Gene3D" id="3.40.20.10">
    <property type="entry name" value="Severin"/>
    <property type="match status" value="1"/>
</dbReference>
<keyword evidence="2" id="KW-1185">Reference proteome</keyword>
<proteinExistence type="predicted"/>
<name>A0A8C4LY63_EQUAS</name>
<protein>
    <submittedName>
        <fullName evidence="1">Uncharacterized protein</fullName>
    </submittedName>
</protein>
<evidence type="ECO:0000313" key="2">
    <source>
        <dbReference type="Proteomes" id="UP000694387"/>
    </source>
</evidence>
<accession>A0A8C4LY63</accession>
<reference evidence="1" key="3">
    <citation type="submission" date="2025-09" db="UniProtKB">
        <authorList>
            <consortium name="Ensembl"/>
        </authorList>
    </citation>
    <scope>IDENTIFICATION</scope>
</reference>
<reference evidence="1 2" key="1">
    <citation type="journal article" date="2020" name="Nat. Commun.">
        <title>Donkey genomes provide new insights into domestication and selection for coat color.</title>
        <authorList>
            <person name="Wang"/>
            <person name="C."/>
            <person name="Li"/>
            <person name="H."/>
            <person name="Guo"/>
            <person name="Y."/>
            <person name="Huang"/>
            <person name="J."/>
            <person name="Sun"/>
            <person name="Y."/>
            <person name="Min"/>
            <person name="J."/>
            <person name="Wang"/>
            <person name="J."/>
            <person name="Fang"/>
            <person name="X."/>
            <person name="Zhao"/>
            <person name="Z."/>
            <person name="Wang"/>
            <person name="S."/>
            <person name="Zhang"/>
            <person name="Y."/>
            <person name="Liu"/>
            <person name="Q."/>
            <person name="Jiang"/>
            <person name="Q."/>
            <person name="Wang"/>
            <person name="X."/>
            <person name="Guo"/>
            <person name="Y."/>
            <person name="Yang"/>
            <person name="C."/>
            <person name="Wang"/>
            <person name="Y."/>
            <person name="Tian"/>
            <person name="F."/>
            <person name="Zhuang"/>
            <person name="G."/>
            <person name="Fan"/>
            <person name="Y."/>
            <person name="Gao"/>
            <person name="Q."/>
            <person name="Li"/>
            <person name="Y."/>
            <person name="Ju"/>
            <person name="Z."/>
            <person name="Li"/>
            <person name="J."/>
            <person name="Li"/>
            <person name="R."/>
            <person name="Hou"/>
            <person name="M."/>
            <person name="Yang"/>
            <person name="G."/>
            <person name="Liu"/>
            <person name="G."/>
            <person name="Liu"/>
            <person name="W."/>
            <person name="Guo"/>
            <person name="J."/>
            <person name="Pan"/>
            <person name="S."/>
            <person name="Fan"/>
            <person name="G."/>
            <person name="Zhang"/>
            <person name="W."/>
            <person name="Zhang"/>
            <person name="R."/>
            <person name="Yu"/>
            <person name="J."/>
            <person name="Zhang"/>
            <person name="X."/>
            <person name="Yin"/>
            <person name="Q."/>
            <person name="Ji"/>
            <person name="C."/>
            <person name="Jin"/>
            <person name="Y."/>
            <person name="Yue"/>
            <person name="G."/>
            <person name="Liu"/>
            <person name="M."/>
            <person name="Xu"/>
            <person name="J."/>
            <person name="Liu"/>
            <person name="S."/>
            <person name="Jordana"/>
            <person name="J."/>
            <person name="Noce"/>
            <person name="A."/>
            <person name="Amills"/>
            <person name="M."/>
            <person name="Wu"/>
            <person name="D.D."/>
            <person name="Li"/>
            <person name="S."/>
            <person name="Zhou"/>
            <person name="X. and Zhong"/>
            <person name="J."/>
        </authorList>
    </citation>
    <scope>NUCLEOTIDE SEQUENCE [LARGE SCALE GENOMIC DNA]</scope>
</reference>
<dbReference type="Ensembl" id="ENSEAST00005019922.2">
    <property type="protein sequence ID" value="ENSEASP00005018356.1"/>
    <property type="gene ID" value="ENSEASG00005012664.2"/>
</dbReference>
<reference evidence="1" key="2">
    <citation type="submission" date="2025-08" db="UniProtKB">
        <authorList>
            <consortium name="Ensembl"/>
        </authorList>
    </citation>
    <scope>IDENTIFICATION</scope>
</reference>
<evidence type="ECO:0000313" key="1">
    <source>
        <dbReference type="Ensembl" id="ENSEASP00005018356.1"/>
    </source>
</evidence>
<dbReference type="InterPro" id="IPR029006">
    <property type="entry name" value="ADF-H/Gelsolin-like_dom_sf"/>
</dbReference>